<dbReference type="AlphaFoldDB" id="A0AA50HAJ9"/>
<gene>
    <name evidence="2" type="ORF">Q9313_18410</name>
</gene>
<geneLocation type="plasmid" evidence="2 3">
    <name>unnamed1</name>
</geneLocation>
<proteinExistence type="predicted"/>
<evidence type="ECO:0000313" key="3">
    <source>
        <dbReference type="Proteomes" id="UP001234585"/>
    </source>
</evidence>
<evidence type="ECO:0000256" key="1">
    <source>
        <dbReference type="SAM" id="SignalP"/>
    </source>
</evidence>
<dbReference type="RefSeq" id="WP_306039472.1">
    <property type="nucleotide sequence ID" value="NZ_CP132303.1"/>
</dbReference>
<dbReference type="EMBL" id="CP132303">
    <property type="protein sequence ID" value="WLS00055.1"/>
    <property type="molecule type" value="Genomic_DNA"/>
</dbReference>
<name>A0AA50HAJ9_9HYPH</name>
<feature type="signal peptide" evidence="1">
    <location>
        <begin position="1"/>
        <end position="20"/>
    </location>
</feature>
<reference evidence="2 3" key="1">
    <citation type="submission" date="2023-08" db="EMBL/GenBank/DDBJ databases">
        <title>Pathogen: clinical or host-associated sample.</title>
        <authorList>
            <person name="Hergert J."/>
            <person name="Casey R."/>
            <person name="Wagner J."/>
            <person name="Young E.L."/>
            <person name="Oakeson K.F."/>
        </authorList>
    </citation>
    <scope>NUCLEOTIDE SEQUENCE [LARGE SCALE GENOMIC DNA]</scope>
    <source>
        <strain evidence="2 3">1760953</strain>
        <plasmid evidence="2 3">unnamed1</plasmid>
    </source>
</reference>
<accession>A0AA50HAJ9</accession>
<organism evidence="2 3">
    <name type="scientific">Shinella sumterensis</name>
    <dbReference type="NCBI Taxonomy" id="1967501"/>
    <lineage>
        <taxon>Bacteria</taxon>
        <taxon>Pseudomonadati</taxon>
        <taxon>Pseudomonadota</taxon>
        <taxon>Alphaproteobacteria</taxon>
        <taxon>Hyphomicrobiales</taxon>
        <taxon>Rhizobiaceae</taxon>
        <taxon>Shinella</taxon>
    </lineage>
</organism>
<keyword evidence="3" id="KW-1185">Reference proteome</keyword>
<sequence>MFKFLLIAASLSLVAIPAYAQDPAGVEGLWSGQGEGDLTVDLKHVQDDIYKISIGTTVPMDGDVPGCGGGIAGEVKLDKTGGNFFAENESYDPDSTSPGLSERYCEIGLTFTEGRKLVLEERNGCIGYHGAACGFSGELVHDDAGL</sequence>
<keyword evidence="1" id="KW-0732">Signal</keyword>
<dbReference type="Proteomes" id="UP001234585">
    <property type="component" value="Plasmid unnamed1"/>
</dbReference>
<evidence type="ECO:0000313" key="2">
    <source>
        <dbReference type="EMBL" id="WLS00055.1"/>
    </source>
</evidence>
<feature type="chain" id="PRO_5041471063" evidence="1">
    <location>
        <begin position="21"/>
        <end position="146"/>
    </location>
</feature>
<protein>
    <submittedName>
        <fullName evidence="2">Uncharacterized protein</fullName>
    </submittedName>
</protein>
<keyword evidence="2" id="KW-0614">Plasmid</keyword>